<keyword evidence="1" id="KW-1003">Cell membrane</keyword>
<dbReference type="EC" id="7.1.1.-" evidence="1"/>
<dbReference type="PANTHER" id="PTHR11993:SF10">
    <property type="entry name" value="NADH DEHYDROGENASE [UBIQUINONE] IRON-SULFUR PROTEIN 2, MITOCHONDRIAL"/>
    <property type="match status" value="1"/>
</dbReference>
<dbReference type="GO" id="GO:0051287">
    <property type="term" value="F:NAD binding"/>
    <property type="evidence" value="ECO:0007669"/>
    <property type="project" value="InterPro"/>
</dbReference>
<comment type="function">
    <text evidence="1">NDH-1 shuttles electrons from NADH, via FMN and iron-sulfur (Fe-S) centers, to quinones in the respiratory chain. The immediate electron acceptor for the enzyme in this species is believed to be ubiquinone. Couples the redox reaction to proton translocation (for every two electrons transferred, four hydrogen ions are translocated across the cytoplasmic membrane), and thus conserves the redox energy in a proton gradient.</text>
</comment>
<proteinExistence type="inferred from homology"/>
<feature type="domain" description="NADH-quinone oxidoreductase subunit D" evidence="2">
    <location>
        <begin position="128"/>
        <end position="301"/>
    </location>
</feature>
<comment type="subcellular location">
    <subcellularLocation>
        <location evidence="1">Cell membrane</location>
        <topology evidence="1">Peripheral membrane protein</topology>
        <orientation evidence="1">Cytoplasmic side</orientation>
    </subcellularLocation>
</comment>
<dbReference type="Proteomes" id="UP000507962">
    <property type="component" value="Unassembled WGS sequence"/>
</dbReference>
<dbReference type="InterPro" id="IPR029014">
    <property type="entry name" value="NiFe-Hase_large"/>
</dbReference>
<keyword evidence="1" id="KW-0874">Quinone</keyword>
<dbReference type="GO" id="GO:0005886">
    <property type="term" value="C:plasma membrane"/>
    <property type="evidence" value="ECO:0007669"/>
    <property type="project" value="UniProtKB-SubCell"/>
</dbReference>
<evidence type="ECO:0000313" key="4">
    <source>
        <dbReference type="Proteomes" id="UP000507962"/>
    </source>
</evidence>
<keyword evidence="4" id="KW-1185">Reference proteome</keyword>
<reference evidence="3 4" key="1">
    <citation type="submission" date="2019-03" db="EMBL/GenBank/DDBJ databases">
        <authorList>
            <person name="Nijsse B."/>
        </authorList>
    </citation>
    <scope>NUCLEOTIDE SEQUENCE [LARGE SCALE GENOMIC DNA]</scope>
    <source>
        <strain evidence="3">Desulfoluna butyratoxydans MSL71</strain>
    </source>
</reference>
<dbReference type="NCBIfam" id="NF004739">
    <property type="entry name" value="PRK06075.1"/>
    <property type="match status" value="1"/>
</dbReference>
<evidence type="ECO:0000256" key="1">
    <source>
        <dbReference type="HAMAP-Rule" id="MF_01358"/>
    </source>
</evidence>
<sequence>MVTKLEKIAGPRHRFLLNMGPQHPSTHGVLRVVLEMDGEYAMALDPVLGYGHRMHEKMAEGRPYNGFYPNTGRMDYLGAILFNHGYVGLLERMCKVAVPERAEYVRVITSELNRIASHLVGIGAYVLDLGAFTPILYAFDDREKILDILEEITGSRLTYCYFRVGGVTKDIDDTFIRRTRSFIDRMRSRLPMYRDLVTDNIIFLRRTKGIGIIDRDMAARYGVTGPVLRGSGIAYDVRKSEPYSIYDRFDFDVPVGENGDSFDRYIVRIREIEQSLRIIEQALDGLPGGPVMEKTKKLKLPAGACNFTVEAARGSLSYYLIGDGSDTPYRLKVRVPSYSNLSPLPELCKGMLLSDLVTAMGSLDLVIPEIDR</sequence>
<keyword evidence="1" id="KW-0830">Ubiquinone</keyword>
<dbReference type="PANTHER" id="PTHR11993">
    <property type="entry name" value="NADH-UBIQUINONE OXIDOREDUCTASE 49 KDA SUBUNIT"/>
    <property type="match status" value="1"/>
</dbReference>
<dbReference type="SUPFAM" id="SSF56762">
    <property type="entry name" value="HydB/Nqo4-like"/>
    <property type="match status" value="1"/>
</dbReference>
<keyword evidence="1" id="KW-0813">Transport</keyword>
<dbReference type="EMBL" id="CAADHO010000006">
    <property type="protein sequence ID" value="VFQ45749.1"/>
    <property type="molecule type" value="Genomic_DNA"/>
</dbReference>
<keyword evidence="1" id="KW-0472">Membrane</keyword>
<comment type="similarity">
    <text evidence="1">Belongs to the complex I 49 kDa subunit family.</text>
</comment>
<keyword evidence="1" id="KW-1278">Translocase</keyword>
<dbReference type="InterPro" id="IPR001135">
    <property type="entry name" value="NADH_Q_OxRdtase_suD"/>
</dbReference>
<dbReference type="Pfam" id="PF00346">
    <property type="entry name" value="Complex1_49kDa"/>
    <property type="match status" value="1"/>
</dbReference>
<protein>
    <recommendedName>
        <fullName evidence="1">NADH-quinone oxidoreductase subunit D</fullName>
        <ecNumber evidence="1">7.1.1.-</ecNumber>
    </recommendedName>
    <alternativeName>
        <fullName evidence="1">NADH dehydrogenase I subunit D</fullName>
    </alternativeName>
    <alternativeName>
        <fullName evidence="1">NDH-1 subunit D</fullName>
    </alternativeName>
</protein>
<name>A0A4U8YR36_9BACT</name>
<dbReference type="Gene3D" id="1.10.645.10">
    <property type="entry name" value="Cytochrome-c3 Hydrogenase, chain B"/>
    <property type="match status" value="1"/>
</dbReference>
<dbReference type="RefSeq" id="WP_180142670.1">
    <property type="nucleotide sequence ID" value="NZ_CAADHO010000006.1"/>
</dbReference>
<dbReference type="InterPro" id="IPR022885">
    <property type="entry name" value="NDH1_su_D/H"/>
</dbReference>
<comment type="catalytic activity">
    <reaction evidence="1">
        <text>a quinone + NADH + 5 H(+)(in) = a quinol + NAD(+) + 4 H(+)(out)</text>
        <dbReference type="Rhea" id="RHEA:57888"/>
        <dbReference type="ChEBI" id="CHEBI:15378"/>
        <dbReference type="ChEBI" id="CHEBI:24646"/>
        <dbReference type="ChEBI" id="CHEBI:57540"/>
        <dbReference type="ChEBI" id="CHEBI:57945"/>
        <dbReference type="ChEBI" id="CHEBI:132124"/>
    </reaction>
</comment>
<dbReference type="AlphaFoldDB" id="A0A4U8YR36"/>
<evidence type="ECO:0000313" key="3">
    <source>
        <dbReference type="EMBL" id="VFQ45749.1"/>
    </source>
</evidence>
<evidence type="ECO:0000259" key="2">
    <source>
        <dbReference type="Pfam" id="PF00346"/>
    </source>
</evidence>
<dbReference type="HAMAP" id="MF_01358">
    <property type="entry name" value="NDH1_NuoD"/>
    <property type="match status" value="1"/>
</dbReference>
<comment type="subunit">
    <text evidence="1">NDH-1 is composed of 14 different subunits. Subunits NuoB, C, D, E, F, and G constitute the peripheral sector of the complex.</text>
</comment>
<dbReference type="GO" id="GO:0048038">
    <property type="term" value="F:quinone binding"/>
    <property type="evidence" value="ECO:0007669"/>
    <property type="project" value="UniProtKB-KW"/>
</dbReference>
<accession>A0A4U8YR36</accession>
<keyword evidence="1" id="KW-0520">NAD</keyword>
<gene>
    <name evidence="1" type="primary">nuoD</name>
    <name evidence="3" type="ORF">MSL71_34110</name>
</gene>
<organism evidence="3 4">
    <name type="scientific">Desulfoluna butyratoxydans</name>
    <dbReference type="NCBI Taxonomy" id="231438"/>
    <lineage>
        <taxon>Bacteria</taxon>
        <taxon>Pseudomonadati</taxon>
        <taxon>Thermodesulfobacteriota</taxon>
        <taxon>Desulfobacteria</taxon>
        <taxon>Desulfobacterales</taxon>
        <taxon>Desulfolunaceae</taxon>
        <taxon>Desulfoluna</taxon>
    </lineage>
</organism>
<dbReference type="GO" id="GO:0050136">
    <property type="term" value="F:NADH dehydrogenase (quinone) (non-electrogenic) activity"/>
    <property type="evidence" value="ECO:0007669"/>
    <property type="project" value="UniProtKB-UniRule"/>
</dbReference>